<evidence type="ECO:0000259" key="7">
    <source>
        <dbReference type="SMART" id="SM00278"/>
    </source>
</evidence>
<keyword evidence="4 6" id="KW-0233">DNA recombination</keyword>
<keyword evidence="8" id="KW-0067">ATP-binding</keyword>
<dbReference type="Proteomes" id="UP000749311">
    <property type="component" value="Unassembled WGS sequence"/>
</dbReference>
<comment type="function">
    <text evidence="6">The RuvA-RuvB-RuvC complex processes Holliday junction (HJ) DNA during genetic recombination and DNA repair, while the RuvA-RuvB complex plays an important role in the rescue of blocked DNA replication forks via replication fork reversal (RFR). RuvA specifically binds to HJ cruciform DNA, conferring on it an open structure. The RuvB hexamer acts as an ATP-dependent pump, pulling dsDNA into and through the RuvAB complex. HJ branch migration allows RuvC to scan DNA until it finds its consensus sequence, where it cleaves and resolves the cruciform DNA.</text>
</comment>
<proteinExistence type="inferred from homology"/>
<dbReference type="InterPro" id="IPR036267">
    <property type="entry name" value="RuvA_C_sf"/>
</dbReference>
<comment type="subcellular location">
    <subcellularLocation>
        <location evidence="6">Cytoplasm</location>
    </subcellularLocation>
</comment>
<dbReference type="Pfam" id="PF07499">
    <property type="entry name" value="RuvA_C"/>
    <property type="match status" value="1"/>
</dbReference>
<dbReference type="Gene3D" id="1.10.8.10">
    <property type="entry name" value="DNA helicase RuvA subunit, C-terminal domain"/>
    <property type="match status" value="1"/>
</dbReference>
<dbReference type="InterPro" id="IPR003583">
    <property type="entry name" value="Hlx-hairpin-Hlx_DNA-bd_motif"/>
</dbReference>
<comment type="domain">
    <text evidence="6">Has three domains with a flexible linker between the domains II and III and assumes an 'L' shape. Domain III is highly mobile and contacts RuvB.</text>
</comment>
<dbReference type="GO" id="GO:0016787">
    <property type="term" value="F:hydrolase activity"/>
    <property type="evidence" value="ECO:0007669"/>
    <property type="project" value="UniProtKB-KW"/>
</dbReference>
<evidence type="ECO:0000256" key="1">
    <source>
        <dbReference type="ARBA" id="ARBA00022490"/>
    </source>
</evidence>
<dbReference type="RefSeq" id="WP_167165541.1">
    <property type="nucleotide sequence ID" value="NZ_BAAAOO010000015.1"/>
</dbReference>
<feature type="domain" description="Helix-hairpin-helix DNA-binding motif class 1" evidence="7">
    <location>
        <begin position="72"/>
        <end position="91"/>
    </location>
</feature>
<evidence type="ECO:0000256" key="6">
    <source>
        <dbReference type="HAMAP-Rule" id="MF_00031"/>
    </source>
</evidence>
<keyword evidence="1 6" id="KW-0963">Cytoplasm</keyword>
<dbReference type="Gene3D" id="2.40.50.140">
    <property type="entry name" value="Nucleic acid-binding proteins"/>
    <property type="match status" value="1"/>
</dbReference>
<comment type="similarity">
    <text evidence="6">Belongs to the RuvA family.</text>
</comment>
<feature type="domain" description="Helix-hairpin-helix DNA-binding motif class 1" evidence="7">
    <location>
        <begin position="107"/>
        <end position="126"/>
    </location>
</feature>
<keyword evidence="9" id="KW-1185">Reference proteome</keyword>
<dbReference type="InterPro" id="IPR013849">
    <property type="entry name" value="DNA_helicase_Holl-junc_RuvA_I"/>
</dbReference>
<keyword evidence="2 6" id="KW-0227">DNA damage</keyword>
<dbReference type="InterPro" id="IPR000085">
    <property type="entry name" value="RuvA"/>
</dbReference>
<dbReference type="SUPFAM" id="SSF46929">
    <property type="entry name" value="DNA helicase RuvA subunit, C-terminal domain"/>
    <property type="match status" value="1"/>
</dbReference>
<keyword evidence="8" id="KW-0347">Helicase</keyword>
<dbReference type="SUPFAM" id="SSF50249">
    <property type="entry name" value="Nucleic acid-binding proteins"/>
    <property type="match status" value="1"/>
</dbReference>
<dbReference type="SMART" id="SM00278">
    <property type="entry name" value="HhH1"/>
    <property type="match status" value="2"/>
</dbReference>
<protein>
    <recommendedName>
        <fullName evidence="6">Holliday junction branch migration complex subunit RuvA</fullName>
    </recommendedName>
</protein>
<dbReference type="Pfam" id="PF01330">
    <property type="entry name" value="RuvA_N"/>
    <property type="match status" value="1"/>
</dbReference>
<dbReference type="NCBIfam" id="TIGR00084">
    <property type="entry name" value="ruvA"/>
    <property type="match status" value="1"/>
</dbReference>
<dbReference type="EMBL" id="JAAMOZ010000001">
    <property type="protein sequence ID" value="NIH56515.1"/>
    <property type="molecule type" value="Genomic_DNA"/>
</dbReference>
<accession>A0ABX0SER5</accession>
<gene>
    <name evidence="6" type="primary">ruvA</name>
    <name evidence="8" type="ORF">FB473_001160</name>
</gene>
<dbReference type="HAMAP" id="MF_00031">
    <property type="entry name" value="DNA_HJ_migration_RuvA"/>
    <property type="match status" value="1"/>
</dbReference>
<dbReference type="InterPro" id="IPR010994">
    <property type="entry name" value="RuvA_2-like"/>
</dbReference>
<dbReference type="InterPro" id="IPR012340">
    <property type="entry name" value="NA-bd_OB-fold"/>
</dbReference>
<comment type="caution">
    <text evidence="8">The sequence shown here is derived from an EMBL/GenBank/DDBJ whole genome shotgun (WGS) entry which is preliminary data.</text>
</comment>
<dbReference type="GO" id="GO:0003678">
    <property type="term" value="F:DNA helicase activity"/>
    <property type="evidence" value="ECO:0007669"/>
    <property type="project" value="UniProtKB-EC"/>
</dbReference>
<comment type="caution">
    <text evidence="6">Lacks conserved residue(s) required for the propagation of feature annotation.</text>
</comment>
<dbReference type="SUPFAM" id="SSF47781">
    <property type="entry name" value="RuvA domain 2-like"/>
    <property type="match status" value="1"/>
</dbReference>
<evidence type="ECO:0000313" key="8">
    <source>
        <dbReference type="EMBL" id="NIH56515.1"/>
    </source>
</evidence>
<dbReference type="Gene3D" id="1.10.150.20">
    <property type="entry name" value="5' to 3' exonuclease, C-terminal subdomain"/>
    <property type="match status" value="1"/>
</dbReference>
<evidence type="ECO:0000256" key="5">
    <source>
        <dbReference type="ARBA" id="ARBA00023204"/>
    </source>
</evidence>
<keyword evidence="5 6" id="KW-0234">DNA repair</keyword>
<keyword evidence="3 6" id="KW-0238">DNA-binding</keyword>
<sequence length="203" mass="21274">MIAQLTGKPAALGPNWVVLDVGGVGFRVQCTPVTAAGLRPSESATLATSLIVRQEALTLYGFASASERDVFELLQVASGVGPRIALAALSVLTPDQLARAIQAEDLAALTKVPGIGRKGAEKIVVELRDRVASLVTEPDDRPRVASLADEPWRAQVSAGLQGLGWSQRDAEQACDRVAALVDDDPDVSLATLMKAALQSLARV</sequence>
<organism evidence="8 9">
    <name type="scientific">Brooklawnia cerclae</name>
    <dbReference type="NCBI Taxonomy" id="349934"/>
    <lineage>
        <taxon>Bacteria</taxon>
        <taxon>Bacillati</taxon>
        <taxon>Actinomycetota</taxon>
        <taxon>Actinomycetes</taxon>
        <taxon>Propionibacteriales</taxon>
        <taxon>Propionibacteriaceae</taxon>
        <taxon>Brooklawnia</taxon>
    </lineage>
</organism>
<dbReference type="Pfam" id="PF14520">
    <property type="entry name" value="HHH_5"/>
    <property type="match status" value="1"/>
</dbReference>
<reference evidence="8 9" key="1">
    <citation type="submission" date="2020-02" db="EMBL/GenBank/DDBJ databases">
        <title>Sequencing the genomes of 1000 actinobacteria strains.</title>
        <authorList>
            <person name="Klenk H.-P."/>
        </authorList>
    </citation>
    <scope>NUCLEOTIDE SEQUENCE [LARGE SCALE GENOMIC DNA]</scope>
    <source>
        <strain evidence="8 9">DSM 19609</strain>
    </source>
</reference>
<evidence type="ECO:0000256" key="3">
    <source>
        <dbReference type="ARBA" id="ARBA00023125"/>
    </source>
</evidence>
<evidence type="ECO:0000256" key="2">
    <source>
        <dbReference type="ARBA" id="ARBA00022763"/>
    </source>
</evidence>
<keyword evidence="8" id="KW-0378">Hydrolase</keyword>
<comment type="subunit">
    <text evidence="6">Homotetramer. Forms an RuvA(8)-RuvB(12)-Holliday junction (HJ) complex. HJ DNA is sandwiched between 2 RuvA tetramers; dsDNA enters through RuvA and exits via RuvB. An RuvB hexamer assembles on each DNA strand where it exits the tetramer. Each RuvB hexamer is contacted by two RuvA subunits (via domain III) on 2 adjacent RuvB subunits; this complex drives branch migration. In the full resolvosome a probable DNA-RuvA(4)-RuvB(12)-RuvC(2) complex forms which resolves the HJ.</text>
</comment>
<dbReference type="InterPro" id="IPR011114">
    <property type="entry name" value="RuvA_C"/>
</dbReference>
<feature type="region of interest" description="Domain III" evidence="6">
    <location>
        <begin position="145"/>
        <end position="203"/>
    </location>
</feature>
<keyword evidence="8" id="KW-0547">Nucleotide-binding</keyword>
<evidence type="ECO:0000313" key="9">
    <source>
        <dbReference type="Proteomes" id="UP000749311"/>
    </source>
</evidence>
<name>A0ABX0SER5_9ACTN</name>
<evidence type="ECO:0000256" key="4">
    <source>
        <dbReference type="ARBA" id="ARBA00023172"/>
    </source>
</evidence>